<organism evidence="2 3">
    <name type="scientific">Desulfobotulus mexicanus</name>
    <dbReference type="NCBI Taxonomy" id="2586642"/>
    <lineage>
        <taxon>Bacteria</taxon>
        <taxon>Pseudomonadati</taxon>
        <taxon>Thermodesulfobacteriota</taxon>
        <taxon>Desulfobacteria</taxon>
        <taxon>Desulfobacterales</taxon>
        <taxon>Desulfobacteraceae</taxon>
        <taxon>Desulfobotulus</taxon>
    </lineage>
</organism>
<evidence type="ECO:0000256" key="1">
    <source>
        <dbReference type="SAM" id="Coils"/>
    </source>
</evidence>
<keyword evidence="2" id="KW-0067">ATP-binding</keyword>
<keyword evidence="3" id="KW-1185">Reference proteome</keyword>
<dbReference type="RefSeq" id="WP_139447017.1">
    <property type="nucleotide sequence ID" value="NZ_VDMB01000004.1"/>
</dbReference>
<dbReference type="InterPro" id="IPR036890">
    <property type="entry name" value="HATPase_C_sf"/>
</dbReference>
<name>A0A5Q4VH31_9BACT</name>
<dbReference type="OrthoDB" id="9776727at2"/>
<dbReference type="Proteomes" id="UP000321899">
    <property type="component" value="Unassembled WGS sequence"/>
</dbReference>
<evidence type="ECO:0000313" key="3">
    <source>
        <dbReference type="Proteomes" id="UP000321899"/>
    </source>
</evidence>
<evidence type="ECO:0000313" key="2">
    <source>
        <dbReference type="EMBL" id="TYT75480.1"/>
    </source>
</evidence>
<keyword evidence="1" id="KW-0175">Coiled coil</keyword>
<dbReference type="SUPFAM" id="SSF55874">
    <property type="entry name" value="ATPase domain of HSP90 chaperone/DNA topoisomerase II/histidine kinase"/>
    <property type="match status" value="1"/>
</dbReference>
<comment type="caution">
    <text evidence="2">The sequence shown here is derived from an EMBL/GenBank/DDBJ whole genome shotgun (WGS) entry which is preliminary data.</text>
</comment>
<feature type="coiled-coil region" evidence="1">
    <location>
        <begin position="83"/>
        <end position="117"/>
    </location>
</feature>
<keyword evidence="2" id="KW-0547">Nucleotide-binding</keyword>
<dbReference type="AlphaFoldDB" id="A0A5Q4VH31"/>
<dbReference type="GO" id="GO:0005524">
    <property type="term" value="F:ATP binding"/>
    <property type="evidence" value="ECO:0007669"/>
    <property type="project" value="UniProtKB-KW"/>
</dbReference>
<dbReference type="EMBL" id="VDMB01000004">
    <property type="protein sequence ID" value="TYT75480.1"/>
    <property type="molecule type" value="Genomic_DNA"/>
</dbReference>
<protein>
    <submittedName>
        <fullName evidence="2">ATP-binding protein</fullName>
    </submittedName>
</protein>
<accession>A0A5Q4VH31</accession>
<dbReference type="Gene3D" id="3.30.565.10">
    <property type="entry name" value="Histidine kinase-like ATPase, C-terminal domain"/>
    <property type="match status" value="1"/>
</dbReference>
<gene>
    <name evidence="2" type="ORF">FIM25_05220</name>
</gene>
<reference evidence="2 3" key="1">
    <citation type="submission" date="2019-06" db="EMBL/GenBank/DDBJ databases">
        <title>Desulfobotulus mexicanus sp. nov., a novel sulfate-reducing bacterium isolated from the sediment of an alkaline crater lake in Mexico.</title>
        <authorList>
            <person name="Hirschler-Rea A."/>
        </authorList>
    </citation>
    <scope>NUCLEOTIDE SEQUENCE [LARGE SCALE GENOMIC DNA]</scope>
    <source>
        <strain evidence="2 3">PAR22N</strain>
    </source>
</reference>
<proteinExistence type="predicted"/>
<sequence length="455" mass="52037">MGANNRYNRSEEKSDVIKTIEKLLEDQNPDLEALRGGSASLLVEHKALVREYRMLHRICTWQQEKLGVSEEKLRAYDELFTVLKDKSSKVQKINLKLMDANAELSEKQRLLVRLLGEVSRMQLAGDRHALRNMAQLSMERERFRVIEAISNQVALLHNAYFSDKEARNYLIASCAPFGISEIMLKDSDAVREQLLELVLDIPEGYDEKKTEMLPLNPGDDFLASLFPDEICFSRAYDEYEKVRGSFRSRNLPDLLLKADIFGLFFSVLEIHKWIREMNRRFSAMDNIKIQEPVLLSEALRLAAQQAVHEKDLEVFIQEDIQHDPLFNTSRNAFIFMLRDLFYNAMEAGATRIHILSLDPGKERMLISHSLPHGPTPVLYLCFEDNGEGMSRSHIGRINGFLSGKTKYSDTLSGKKQGGLGTRNLKTFLPLHDASCIYESEGCGTKVHLYFARTAI</sequence>